<name>A0ABR2LUP0_9ASPA</name>
<evidence type="ECO:0000256" key="1">
    <source>
        <dbReference type="SAM" id="MobiDB-lite"/>
    </source>
</evidence>
<evidence type="ECO:0000313" key="3">
    <source>
        <dbReference type="Proteomes" id="UP001412067"/>
    </source>
</evidence>
<gene>
    <name evidence="2" type="primary">CDKB2-2</name>
    <name evidence="2" type="ORF">KSP40_PGU012465</name>
</gene>
<comment type="caution">
    <text evidence="2">The sequence shown here is derived from an EMBL/GenBank/DDBJ whole genome shotgun (WGS) entry which is preliminary data.</text>
</comment>
<feature type="compositionally biased region" description="Low complexity" evidence="1">
    <location>
        <begin position="81"/>
        <end position="91"/>
    </location>
</feature>
<dbReference type="EMBL" id="JBBWWR010000015">
    <property type="protein sequence ID" value="KAK8950435.1"/>
    <property type="molecule type" value="Genomic_DNA"/>
</dbReference>
<keyword evidence="2" id="KW-0808">Transferase</keyword>
<dbReference type="GO" id="GO:0016301">
    <property type="term" value="F:kinase activity"/>
    <property type="evidence" value="ECO:0007669"/>
    <property type="project" value="UniProtKB-KW"/>
</dbReference>
<feature type="region of interest" description="Disordered" evidence="1">
    <location>
        <begin position="81"/>
        <end position="106"/>
    </location>
</feature>
<keyword evidence="2" id="KW-0418">Kinase</keyword>
<reference evidence="2 3" key="1">
    <citation type="journal article" date="2022" name="Nat. Plants">
        <title>Genomes of leafy and leafless Platanthera orchids illuminate the evolution of mycoheterotrophy.</title>
        <authorList>
            <person name="Li M.H."/>
            <person name="Liu K.W."/>
            <person name="Li Z."/>
            <person name="Lu H.C."/>
            <person name="Ye Q.L."/>
            <person name="Zhang D."/>
            <person name="Wang J.Y."/>
            <person name="Li Y.F."/>
            <person name="Zhong Z.M."/>
            <person name="Liu X."/>
            <person name="Yu X."/>
            <person name="Liu D.K."/>
            <person name="Tu X.D."/>
            <person name="Liu B."/>
            <person name="Hao Y."/>
            <person name="Liao X.Y."/>
            <person name="Jiang Y.T."/>
            <person name="Sun W.H."/>
            <person name="Chen J."/>
            <person name="Chen Y.Q."/>
            <person name="Ai Y."/>
            <person name="Zhai J.W."/>
            <person name="Wu S.S."/>
            <person name="Zhou Z."/>
            <person name="Hsiao Y.Y."/>
            <person name="Wu W.L."/>
            <person name="Chen Y.Y."/>
            <person name="Lin Y.F."/>
            <person name="Hsu J.L."/>
            <person name="Li C.Y."/>
            <person name="Wang Z.W."/>
            <person name="Zhao X."/>
            <person name="Zhong W.Y."/>
            <person name="Ma X.K."/>
            <person name="Ma L."/>
            <person name="Huang J."/>
            <person name="Chen G.Z."/>
            <person name="Huang M.Z."/>
            <person name="Huang L."/>
            <person name="Peng D.H."/>
            <person name="Luo Y.B."/>
            <person name="Zou S.Q."/>
            <person name="Chen S.P."/>
            <person name="Lan S."/>
            <person name="Tsai W.C."/>
            <person name="Van de Peer Y."/>
            <person name="Liu Z.J."/>
        </authorList>
    </citation>
    <scope>NUCLEOTIDE SEQUENCE [LARGE SCALE GENOMIC DNA]</scope>
    <source>
        <strain evidence="2">Lor288</strain>
    </source>
</reference>
<accession>A0ABR2LUP0</accession>
<dbReference type="Proteomes" id="UP001412067">
    <property type="component" value="Unassembled WGS sequence"/>
</dbReference>
<protein>
    <submittedName>
        <fullName evidence="2">Cyclin-dependent kinase B2-2</fullName>
    </submittedName>
</protein>
<proteinExistence type="predicted"/>
<organism evidence="2 3">
    <name type="scientific">Platanthera guangdongensis</name>
    <dbReference type="NCBI Taxonomy" id="2320717"/>
    <lineage>
        <taxon>Eukaryota</taxon>
        <taxon>Viridiplantae</taxon>
        <taxon>Streptophyta</taxon>
        <taxon>Embryophyta</taxon>
        <taxon>Tracheophyta</taxon>
        <taxon>Spermatophyta</taxon>
        <taxon>Magnoliopsida</taxon>
        <taxon>Liliopsida</taxon>
        <taxon>Asparagales</taxon>
        <taxon>Orchidaceae</taxon>
        <taxon>Orchidoideae</taxon>
        <taxon>Orchideae</taxon>
        <taxon>Orchidinae</taxon>
        <taxon>Platanthera</taxon>
    </lineage>
</organism>
<evidence type="ECO:0000313" key="2">
    <source>
        <dbReference type="EMBL" id="KAK8950435.1"/>
    </source>
</evidence>
<keyword evidence="3" id="KW-1185">Reference proteome</keyword>
<sequence>MRDFQSQTIAAAFSGLFKSLNFALGIALEGFGGEFGLGRCAVVTDWLHIAAAHASPTPVSSPCRSRLLRLSSFLLSTISFPPRAGSSSASSRRSRERRSPPSSYQAISTECEWSGDLLFERGVNHALFSQELMANTSNLILDEEVLLFFFHKAEVKCVVGLKINMLEMDGMEERGRALDAELLTTFVSWRLRITAAPPHFQVCRSCLILPHSHFTAFNLSRSSIFPLIRQLGTPNEEMWPGVSKLANWHEYPQWTLKSLSLVVTNLYTDGIDLLLHRAGAAACCECMRLFPPVLFDSKFCIDDARHFNTGAHTILTPWGGWKPCGGATTTSSGRRGVTCTSRGVVGDDPGIDIAWRAHVAHAATAQPLHTTEQEEARRCWRWNSRSASPKKASTTSTFQFFICSYQLCLPKL</sequence>